<sequence length="1101" mass="118822">MDDTGVVEVTASEDVFVMPEEWLERVHPRRGGAGVRPFAAEPWSRAQVDHVLAEAGDDMARMIAASTSPDVRDAEAQSPAWAAVVALTATYGRGGMAAFADVWITDHGLRFAALAAAGTATLIIDDPAARYRRNPTAGASIRHRVAADSSGRFRSSLEALLRVRAALAAAPEDEFEQVSAAVAAYRSGLPHVRAACSVLIPRPDWVSEDVAEALAADDSSRCRMLLHAVGTPAQAASLTRAVHLHHLDQDRLPITVVDGVGAGAATALFHWLDQRFQYSPGQSTADELLPVLAALPGDDVMRGLLARSGQRSVRMALQDAARRFPARALRILAEENDDLLRLHVIKHLDLVDQVMPLLSPAATGRVRAVVGSWDEVVTAPPSAVPAVLIDPPWQNRRKAAKPPVVTGLTCTDPASEDWLPGEREEWAERASSRDDSRTDWAALAEKVIGGTGQWFDAGALFSRGPEEIARPALARWHPRTDYHSPFWFPIAAARFGTDALPALLTLARSTPADYGPSLMPFTSPEVATLMADWAARLKSVRRLAQQWLLRHPAAAARALIPAALGKAGTARRQAERALLLLHERGHTGQLRTAAAGYGPEAAAGLEALFSADPLAALPARMPSPPEWAAPAVLPPVRLCDGSGALPAEAVANLVRMLMISRFDEPYAGLGPVRRAVDAAGLAEFGWALFEMWQATGGIAKDGWVLDAVALTGDDETVRRITPLITSWPTEGWTAKAVTALSVLVGIGTDEAFLHLHRISQRAKSGPLRKAAAARLTDIAESLGLTADQLADRLVPDFGLDADGSLRLDFGARQFMVGFDEQLRPFVTDGGGRRVKALPKPGARDDAELGEAAYQRFSALKRGVRKVAVEQVRRLEQAMVAGRRWTPAEFRRLFVEHPLMWHIGRRLVWVRHDESGAVAGTLRIAEDRSFADADDEPVEIGADETLGVAHPLQMADDLARWAGVFGDYEILQPFPQLGRPVYAFSDPERTAGRIERFEGVTVATTKVLTLDRRGWRRQEAVKAGIQPGFDRVIDAGQVLTVHLDPGIVGQVGFDPQQKLVAVFLHDGSASAWSLTEADTLPLSSLDPIIASEILRDLTDVTG</sequence>
<accession>A0A2T0KGP3</accession>
<comment type="caution">
    <text evidence="3">The sequence shown here is derived from an EMBL/GenBank/DDBJ whole genome shotgun (WGS) entry which is preliminary data.</text>
</comment>
<organism evidence="3 4">
    <name type="scientific">Actinoplanes italicus</name>
    <dbReference type="NCBI Taxonomy" id="113567"/>
    <lineage>
        <taxon>Bacteria</taxon>
        <taxon>Bacillati</taxon>
        <taxon>Actinomycetota</taxon>
        <taxon>Actinomycetes</taxon>
        <taxon>Micromonosporales</taxon>
        <taxon>Micromonosporaceae</taxon>
        <taxon>Actinoplanes</taxon>
    </lineage>
</organism>
<evidence type="ECO:0000313" key="4">
    <source>
        <dbReference type="Proteomes" id="UP000239415"/>
    </source>
</evidence>
<feature type="compositionally biased region" description="Basic and acidic residues" evidence="1">
    <location>
        <begin position="420"/>
        <end position="434"/>
    </location>
</feature>
<dbReference type="InterPro" id="IPR025406">
    <property type="entry name" value="DUF4132"/>
</dbReference>
<evidence type="ECO:0000313" key="3">
    <source>
        <dbReference type="EMBL" id="PRX22602.1"/>
    </source>
</evidence>
<reference evidence="3 4" key="1">
    <citation type="submission" date="2018-03" db="EMBL/GenBank/DDBJ databases">
        <title>Genomic Encyclopedia of Archaeal and Bacterial Type Strains, Phase II (KMG-II): from individual species to whole genera.</title>
        <authorList>
            <person name="Goeker M."/>
        </authorList>
    </citation>
    <scope>NUCLEOTIDE SEQUENCE [LARGE SCALE GENOMIC DNA]</scope>
    <source>
        <strain evidence="3 4">DSM 43146</strain>
    </source>
</reference>
<protein>
    <submittedName>
        <fullName evidence="3">Uncharacterized protein DUF4132</fullName>
    </submittedName>
</protein>
<gene>
    <name evidence="3" type="ORF">CLV67_104129</name>
</gene>
<evidence type="ECO:0000256" key="1">
    <source>
        <dbReference type="SAM" id="MobiDB-lite"/>
    </source>
</evidence>
<dbReference type="AlphaFoldDB" id="A0A2T0KGP3"/>
<proteinExistence type="predicted"/>
<dbReference type="EMBL" id="PVMZ01000004">
    <property type="protein sequence ID" value="PRX22602.1"/>
    <property type="molecule type" value="Genomic_DNA"/>
</dbReference>
<feature type="region of interest" description="Disordered" evidence="1">
    <location>
        <begin position="404"/>
        <end position="434"/>
    </location>
</feature>
<dbReference type="Proteomes" id="UP000239415">
    <property type="component" value="Unassembled WGS sequence"/>
</dbReference>
<feature type="domain" description="DUF4132" evidence="2">
    <location>
        <begin position="831"/>
        <end position="1014"/>
    </location>
</feature>
<name>A0A2T0KGP3_9ACTN</name>
<dbReference type="Pfam" id="PF13569">
    <property type="entry name" value="DUF4132"/>
    <property type="match status" value="1"/>
</dbReference>
<keyword evidence="4" id="KW-1185">Reference proteome</keyword>
<evidence type="ECO:0000259" key="2">
    <source>
        <dbReference type="Pfam" id="PF13569"/>
    </source>
</evidence>